<evidence type="ECO:0000256" key="2">
    <source>
        <dbReference type="ARBA" id="ARBA00022801"/>
    </source>
</evidence>
<reference evidence="5 6" key="1">
    <citation type="submission" date="2021-01" db="EMBL/GenBank/DDBJ databases">
        <title>Genomic Encyclopedia of Type Strains, Phase IV (KMG-IV): sequencing the most valuable type-strain genomes for metagenomic binning, comparative biology and taxonomic classification.</title>
        <authorList>
            <person name="Goeker M."/>
        </authorList>
    </citation>
    <scope>NUCLEOTIDE SEQUENCE [LARGE SCALE GENOMIC DNA]</scope>
    <source>
        <strain evidence="5 6">DSM 23711</strain>
    </source>
</reference>
<comment type="caution">
    <text evidence="5">The sequence shown here is derived from an EMBL/GenBank/DDBJ whole genome shotgun (WGS) entry which is preliminary data.</text>
</comment>
<evidence type="ECO:0000259" key="4">
    <source>
        <dbReference type="SMART" id="SM00797"/>
    </source>
</evidence>
<dbReference type="Proteomes" id="UP001296943">
    <property type="component" value="Unassembled WGS sequence"/>
</dbReference>
<sequence length="322" mass="36251">MGLRIIEEGFITTIQDLGRYGYQSFGFSVNGVMDNWAMRLANIALNNHETEAVLEMSFLGPSIEFEEDMIICLSGADMSPSINEKPVTNGKPLTVNQGDTLQLRTAKTGIHCYLAVKGGLKIPEVLHSKSTDMKVELGGFQGRKLQTGDVIPIHQPMKSRPFNWYLSKKLFSYLDQNPTVIHFIEGKQYDWFTEESKQTFENELFQLSTQSDRMGYRLTGPSLHFKKQQELITEGVSFGTIQVPSSGHPIVLMADRQPTGGYPKIGQVIQADLPLFSQLRPSKAFTFKKCSLSDAYRRLLATETELNQIRSATKLRWEAIDS</sequence>
<keyword evidence="6" id="KW-1185">Reference proteome</keyword>
<dbReference type="InterPro" id="IPR029000">
    <property type="entry name" value="Cyclophilin-like_dom_sf"/>
</dbReference>
<dbReference type="Gene3D" id="2.40.100.10">
    <property type="entry name" value="Cyclophilin-like"/>
    <property type="match status" value="1"/>
</dbReference>
<dbReference type="Pfam" id="PF02626">
    <property type="entry name" value="CT_A_B"/>
    <property type="match status" value="1"/>
</dbReference>
<accession>A0ABS2MWL2</accession>
<dbReference type="EMBL" id="JAFBDR010000003">
    <property type="protein sequence ID" value="MBM7570274.1"/>
    <property type="molecule type" value="Genomic_DNA"/>
</dbReference>
<dbReference type="NCBIfam" id="TIGR00724">
    <property type="entry name" value="urea_amlyse_rel"/>
    <property type="match status" value="1"/>
</dbReference>
<feature type="domain" description="Carboxyltransferase" evidence="4">
    <location>
        <begin position="24"/>
        <end position="305"/>
    </location>
</feature>
<keyword evidence="3" id="KW-0067">ATP-binding</keyword>
<keyword evidence="1" id="KW-0547">Nucleotide-binding</keyword>
<dbReference type="InterPro" id="IPR003778">
    <property type="entry name" value="CT_A_B"/>
</dbReference>
<evidence type="ECO:0000256" key="3">
    <source>
        <dbReference type="ARBA" id="ARBA00022840"/>
    </source>
</evidence>
<protein>
    <submittedName>
        <fullName evidence="5">Antagonist of KipI</fullName>
    </submittedName>
</protein>
<dbReference type="PANTHER" id="PTHR43309:SF5">
    <property type="entry name" value="5-OXOPROLINASE SUBUNIT C"/>
    <property type="match status" value="1"/>
</dbReference>
<proteinExistence type="predicted"/>
<gene>
    <name evidence="5" type="ORF">JOC48_000752</name>
</gene>
<keyword evidence="2" id="KW-0378">Hydrolase</keyword>
<organism evidence="5 6">
    <name type="scientific">Aquibacillus albus</name>
    <dbReference type="NCBI Taxonomy" id="1168171"/>
    <lineage>
        <taxon>Bacteria</taxon>
        <taxon>Bacillati</taxon>
        <taxon>Bacillota</taxon>
        <taxon>Bacilli</taxon>
        <taxon>Bacillales</taxon>
        <taxon>Bacillaceae</taxon>
        <taxon>Aquibacillus</taxon>
    </lineage>
</organism>
<dbReference type="InterPro" id="IPR052708">
    <property type="entry name" value="PxpC"/>
</dbReference>
<evidence type="ECO:0000313" key="5">
    <source>
        <dbReference type="EMBL" id="MBM7570274.1"/>
    </source>
</evidence>
<dbReference type="SUPFAM" id="SSF50891">
    <property type="entry name" value="Cyclophilin-like"/>
    <property type="match status" value="1"/>
</dbReference>
<name>A0ABS2MWL2_9BACI</name>
<evidence type="ECO:0000256" key="1">
    <source>
        <dbReference type="ARBA" id="ARBA00022741"/>
    </source>
</evidence>
<dbReference type="RefSeq" id="WP_204497710.1">
    <property type="nucleotide sequence ID" value="NZ_JAFBDR010000003.1"/>
</dbReference>
<evidence type="ECO:0000313" key="6">
    <source>
        <dbReference type="Proteomes" id="UP001296943"/>
    </source>
</evidence>
<dbReference type="SMART" id="SM00797">
    <property type="entry name" value="AHS2"/>
    <property type="match status" value="1"/>
</dbReference>
<dbReference type="PANTHER" id="PTHR43309">
    <property type="entry name" value="5-OXOPROLINASE SUBUNIT C"/>
    <property type="match status" value="1"/>
</dbReference>